<dbReference type="PIRSF" id="PIRSF005357">
    <property type="entry name" value="UCP005357"/>
    <property type="match status" value="1"/>
</dbReference>
<dbReference type="Pfam" id="PF04007">
    <property type="entry name" value="DUF354"/>
    <property type="match status" value="1"/>
</dbReference>
<protein>
    <recommendedName>
        <fullName evidence="3">DUF354 domain-containing protein</fullName>
    </recommendedName>
</protein>
<dbReference type="SUPFAM" id="SSF53756">
    <property type="entry name" value="UDP-Glycosyltransferase/glycogen phosphorylase"/>
    <property type="match status" value="1"/>
</dbReference>
<organism evidence="1 2">
    <name type="scientific">Pyrobaculum neutrophilum (strain DSM 2338 / JCM 9278 / NBRC 100436 / V24Sta)</name>
    <name type="common">Thermoproteus neutrophilus</name>
    <dbReference type="NCBI Taxonomy" id="444157"/>
    <lineage>
        <taxon>Archaea</taxon>
        <taxon>Thermoproteota</taxon>
        <taxon>Thermoprotei</taxon>
        <taxon>Thermoproteales</taxon>
        <taxon>Thermoproteaceae</taxon>
        <taxon>Pyrobaculum</taxon>
    </lineage>
</organism>
<dbReference type="GeneID" id="6165404"/>
<reference evidence="1" key="1">
    <citation type="submission" date="2008-03" db="EMBL/GenBank/DDBJ databases">
        <title>Complete sequence of Thermoproteus neutrophilus V24Sta.</title>
        <authorList>
            <consortium name="US DOE Joint Genome Institute"/>
            <person name="Copeland A."/>
            <person name="Lucas S."/>
            <person name="Lapidus A."/>
            <person name="Glavina del Rio T."/>
            <person name="Dalin E."/>
            <person name="Tice H."/>
            <person name="Bruce D."/>
            <person name="Goodwin L."/>
            <person name="Pitluck S."/>
            <person name="Sims D."/>
            <person name="Brettin T."/>
            <person name="Detter J.C."/>
            <person name="Han C."/>
            <person name="Kuske C.R."/>
            <person name="Schmutz J."/>
            <person name="Larimer F."/>
            <person name="Land M."/>
            <person name="Hauser L."/>
            <person name="Kyrpides N."/>
            <person name="Mikhailova N."/>
            <person name="Biddle J.F."/>
            <person name="Zhang Z."/>
            <person name="Fitz-Gibbon S.T."/>
            <person name="Lowe T.M."/>
            <person name="Saltikov C."/>
            <person name="House C.H."/>
            <person name="Richardson P."/>
        </authorList>
    </citation>
    <scope>NUCLEOTIDE SEQUENCE [LARGE SCALE GENOMIC DNA]</scope>
    <source>
        <strain evidence="1">V24Sta</strain>
    </source>
</reference>
<evidence type="ECO:0000313" key="1">
    <source>
        <dbReference type="EMBL" id="ACB40673.1"/>
    </source>
</evidence>
<dbReference type="RefSeq" id="WP_012351092.1">
    <property type="nucleotide sequence ID" value="NC_010525.1"/>
</dbReference>
<dbReference type="Proteomes" id="UP000001694">
    <property type="component" value="Chromosome"/>
</dbReference>
<keyword evidence="2" id="KW-1185">Reference proteome</keyword>
<dbReference type="PANTHER" id="PTHR39662">
    <property type="entry name" value="DUF354 DOMAIN-CONTAINING PROTEIN-RELATED"/>
    <property type="match status" value="1"/>
</dbReference>
<dbReference type="HOGENOM" id="CLU_067068_1_0_2"/>
<gene>
    <name evidence="1" type="ordered locus">Tneu_1755</name>
</gene>
<dbReference type="EMBL" id="CP001014">
    <property type="protein sequence ID" value="ACB40673.1"/>
    <property type="molecule type" value="Genomic_DNA"/>
</dbReference>
<dbReference type="AlphaFoldDB" id="B1YAX3"/>
<dbReference type="OrthoDB" id="185087at2157"/>
<accession>B1YAX3</accession>
<dbReference type="InterPro" id="IPR007152">
    <property type="entry name" value="DUF354"/>
</dbReference>
<dbReference type="KEGG" id="tne:Tneu_1755"/>
<evidence type="ECO:0008006" key="3">
    <source>
        <dbReference type="Google" id="ProtNLM"/>
    </source>
</evidence>
<sequence length="330" mass="36644">MTKLLFDALTPKQARIAAVLQREGAGRGVELLITCRDYLHLSDVLEMYGVSHICVGRYGVGLYEKLVYGLERQMRLAELARGVDGMLSFPSPDAARVLFGLGKPLVVLNDTPHAEHVNRLVIPLSNVLIAPAAVPAEAWRPYCPRRVVTFDGVFEYMWISRFRPDEDVVRRLGLKPGEYVVFRPEEAHAAYYRWDAGGIRAVLLAELRRRGYVVVNVPRYPDQLVEGVVNLTKAVDHLQLAYFSAGVVSGGATMATEAALLGVPALSYFPGDYHLDRYLAERGAPLFRCRDAETCASALDEMLRLGRTQPPRLEDPTPLILEEALAAVKK</sequence>
<dbReference type="STRING" id="444157.Tneu_1755"/>
<name>B1YAX3_PYRNV</name>
<evidence type="ECO:0000313" key="2">
    <source>
        <dbReference type="Proteomes" id="UP000001694"/>
    </source>
</evidence>
<proteinExistence type="predicted"/>
<dbReference type="eggNOG" id="arCOG01395">
    <property type="taxonomic scope" value="Archaea"/>
</dbReference>
<dbReference type="PANTHER" id="PTHR39662:SF2">
    <property type="entry name" value="DUF354 DOMAIN-CONTAINING PROTEIN"/>
    <property type="match status" value="1"/>
</dbReference>